<gene>
    <name evidence="3" type="ordered locus">Plim_1586</name>
</gene>
<dbReference type="SUPFAM" id="SSF55681">
    <property type="entry name" value="Class II aaRS and biotin synthetases"/>
    <property type="match status" value="1"/>
</dbReference>
<dbReference type="Gene3D" id="3.30.930.10">
    <property type="entry name" value="Bira Bifunctional Protein, Domain 2"/>
    <property type="match status" value="1"/>
</dbReference>
<dbReference type="InterPro" id="IPR045864">
    <property type="entry name" value="aa-tRNA-synth_II/BPL/LPL"/>
</dbReference>
<dbReference type="PANTHER" id="PTHR12835:SF5">
    <property type="entry name" value="BIOTIN--PROTEIN LIGASE"/>
    <property type="match status" value="1"/>
</dbReference>
<dbReference type="eggNOG" id="COG0340">
    <property type="taxonomic scope" value="Bacteria"/>
</dbReference>
<keyword evidence="1 3" id="KW-0436">Ligase</keyword>
<dbReference type="STRING" id="521674.Plim_1586"/>
<dbReference type="CDD" id="cd16442">
    <property type="entry name" value="BPL"/>
    <property type="match status" value="1"/>
</dbReference>
<sequence length="289" mass="32280">MLDFRTEAPEWREKLLSETPLKEVEIWESLSSTNTRSLEIARDPDLKTPALVWALEQTAGRGRAGKTWLSSTGSLTLSLIVEIDTRLLARRDWFYLALKSGMAVCDTIRSFCPTGAIGVKWPNDVFVGDQKIAGVLVETPSQTQLLANQHAQRVVIGIGVNVNNDISDVARKSLDRDAVSLQQLFPFEAVALITFTTELSKRVLQELTTFSAEKTIADRWGEYCLLTGQLVEWQTFEQESDPVVLTGICQGITSCGELRIQKSDGSEVLANRGSIRWLPRVNTVRKKHF</sequence>
<feature type="domain" description="BPL/LPL catalytic" evidence="2">
    <location>
        <begin position="18"/>
        <end position="207"/>
    </location>
</feature>
<evidence type="ECO:0000259" key="2">
    <source>
        <dbReference type="PROSITE" id="PS51733"/>
    </source>
</evidence>
<evidence type="ECO:0000313" key="4">
    <source>
        <dbReference type="Proteomes" id="UP000002220"/>
    </source>
</evidence>
<protein>
    <submittedName>
        <fullName evidence="3">Biotin/acetyl-CoA-carboxylase ligase</fullName>
    </submittedName>
</protein>
<evidence type="ECO:0000313" key="3">
    <source>
        <dbReference type="EMBL" id="ADG67419.1"/>
    </source>
</evidence>
<name>D5SWR9_PLAL2</name>
<dbReference type="GO" id="GO:0004077">
    <property type="term" value="F:biotin--[biotin carboxyl-carrier protein] ligase activity"/>
    <property type="evidence" value="ECO:0007669"/>
    <property type="project" value="InterPro"/>
</dbReference>
<dbReference type="PANTHER" id="PTHR12835">
    <property type="entry name" value="BIOTIN PROTEIN LIGASE"/>
    <property type="match status" value="1"/>
</dbReference>
<organism evidence="3 4">
    <name type="scientific">Planctopirus limnophila (strain ATCC 43296 / DSM 3776 / IFAM 1008 / Mu 290)</name>
    <name type="common">Planctomyces limnophilus</name>
    <dbReference type="NCBI Taxonomy" id="521674"/>
    <lineage>
        <taxon>Bacteria</taxon>
        <taxon>Pseudomonadati</taxon>
        <taxon>Planctomycetota</taxon>
        <taxon>Planctomycetia</taxon>
        <taxon>Planctomycetales</taxon>
        <taxon>Planctomycetaceae</taxon>
        <taxon>Planctopirus</taxon>
    </lineage>
</organism>
<dbReference type="HOGENOM" id="CLU_051096_4_1_0"/>
<keyword evidence="4" id="KW-1185">Reference proteome</keyword>
<evidence type="ECO:0000256" key="1">
    <source>
        <dbReference type="ARBA" id="ARBA00022598"/>
    </source>
</evidence>
<dbReference type="AlphaFoldDB" id="D5SWR9"/>
<dbReference type="OrthoDB" id="9807064at2"/>
<dbReference type="KEGG" id="plm:Plim_1586"/>
<dbReference type="GO" id="GO:0005737">
    <property type="term" value="C:cytoplasm"/>
    <property type="evidence" value="ECO:0007669"/>
    <property type="project" value="TreeGrafter"/>
</dbReference>
<dbReference type="Proteomes" id="UP000002220">
    <property type="component" value="Chromosome"/>
</dbReference>
<dbReference type="PROSITE" id="PS51733">
    <property type="entry name" value="BPL_LPL_CATALYTIC"/>
    <property type="match status" value="1"/>
</dbReference>
<dbReference type="EMBL" id="CP001744">
    <property type="protein sequence ID" value="ADG67419.1"/>
    <property type="molecule type" value="Genomic_DNA"/>
</dbReference>
<dbReference type="InterPro" id="IPR004408">
    <property type="entry name" value="Biotin_CoA_COase_ligase"/>
</dbReference>
<reference evidence="3 4" key="1">
    <citation type="journal article" date="2010" name="Stand. Genomic Sci.">
        <title>Complete genome sequence of Planctomyces limnophilus type strain (Mu 290).</title>
        <authorList>
            <person name="Labutti K."/>
            <person name="Sikorski J."/>
            <person name="Schneider S."/>
            <person name="Nolan M."/>
            <person name="Lucas S."/>
            <person name="Glavina Del Rio T."/>
            <person name="Tice H."/>
            <person name="Cheng J.F."/>
            <person name="Goodwin L."/>
            <person name="Pitluck S."/>
            <person name="Liolios K."/>
            <person name="Ivanova N."/>
            <person name="Mavromatis K."/>
            <person name="Mikhailova N."/>
            <person name="Pati A."/>
            <person name="Chen A."/>
            <person name="Palaniappan K."/>
            <person name="Land M."/>
            <person name="Hauser L."/>
            <person name="Chang Y.J."/>
            <person name="Jeffries C.D."/>
            <person name="Tindall B.J."/>
            <person name="Rohde M."/>
            <person name="Goker M."/>
            <person name="Woyke T."/>
            <person name="Bristow J."/>
            <person name="Eisen J.A."/>
            <person name="Markowitz V."/>
            <person name="Hugenholtz P."/>
            <person name="Kyrpides N.C."/>
            <person name="Klenk H.P."/>
            <person name="Lapidus A."/>
        </authorList>
    </citation>
    <scope>NUCLEOTIDE SEQUENCE [LARGE SCALE GENOMIC DNA]</scope>
    <source>
        <strain evidence="4">ATCC 43296 / DSM 3776 / IFAM 1008 / 290</strain>
    </source>
</reference>
<dbReference type="InterPro" id="IPR004143">
    <property type="entry name" value="BPL_LPL_catalytic"/>
</dbReference>
<dbReference type="NCBIfam" id="TIGR00121">
    <property type="entry name" value="birA_ligase"/>
    <property type="match status" value="1"/>
</dbReference>
<proteinExistence type="predicted"/>
<accession>D5SWR9</accession>
<dbReference type="Pfam" id="PF03099">
    <property type="entry name" value="BPL_LplA_LipB"/>
    <property type="match status" value="1"/>
</dbReference>